<dbReference type="Pfam" id="PF00153">
    <property type="entry name" value="Mito_carr"/>
    <property type="match status" value="1"/>
</dbReference>
<evidence type="ECO:0000256" key="3">
    <source>
        <dbReference type="ARBA" id="ARBA00023136"/>
    </source>
</evidence>
<reference evidence="4" key="1">
    <citation type="submission" date="2022-10" db="EMBL/GenBank/DDBJ databases">
        <title>Novel sulphate-reducing endosymbionts in the free-living metamonad Anaeramoeba.</title>
        <authorList>
            <person name="Jerlstrom-Hultqvist J."/>
            <person name="Cepicka I."/>
            <person name="Gallot-Lavallee L."/>
            <person name="Salas-Leiva D."/>
            <person name="Curtis B.A."/>
            <person name="Zahonova K."/>
            <person name="Pipaliya S."/>
            <person name="Dacks J."/>
            <person name="Roger A.J."/>
        </authorList>
    </citation>
    <scope>NUCLEOTIDE SEQUENCE</scope>
    <source>
        <strain evidence="4">BMAN</strain>
    </source>
</reference>
<evidence type="ECO:0000313" key="5">
    <source>
        <dbReference type="Proteomes" id="UP001149090"/>
    </source>
</evidence>
<organism evidence="4 5">
    <name type="scientific">Anaeramoeba ignava</name>
    <name type="common">Anaerobic marine amoeba</name>
    <dbReference type="NCBI Taxonomy" id="1746090"/>
    <lineage>
        <taxon>Eukaryota</taxon>
        <taxon>Metamonada</taxon>
        <taxon>Anaeramoebidae</taxon>
        <taxon>Anaeramoeba</taxon>
    </lineage>
</organism>
<dbReference type="InterPro" id="IPR018108">
    <property type="entry name" value="MCP_transmembrane"/>
</dbReference>
<name>A0A9Q0RB58_ANAIG</name>
<comment type="caution">
    <text evidence="4">The sequence shown here is derived from an EMBL/GenBank/DDBJ whole genome shotgun (WGS) entry which is preliminary data.</text>
</comment>
<dbReference type="InterPro" id="IPR023395">
    <property type="entry name" value="MCP_dom_sf"/>
</dbReference>
<dbReference type="AlphaFoldDB" id="A0A9Q0RB58"/>
<dbReference type="Gene3D" id="1.50.40.10">
    <property type="entry name" value="Mitochondrial carrier domain"/>
    <property type="match status" value="1"/>
</dbReference>
<keyword evidence="2" id="KW-0812">Transmembrane</keyword>
<dbReference type="SUPFAM" id="SSF103506">
    <property type="entry name" value="Mitochondrial carrier"/>
    <property type="match status" value="1"/>
</dbReference>
<proteinExistence type="predicted"/>
<comment type="subcellular location">
    <subcellularLocation>
        <location evidence="1">Membrane</location>
        <topology evidence="1">Multi-pass membrane protein</topology>
    </subcellularLocation>
</comment>
<gene>
    <name evidence="4" type="ORF">M0811_08343</name>
</gene>
<evidence type="ECO:0000313" key="4">
    <source>
        <dbReference type="EMBL" id="KAJ5073779.1"/>
    </source>
</evidence>
<evidence type="ECO:0000256" key="2">
    <source>
        <dbReference type="ARBA" id="ARBA00022692"/>
    </source>
</evidence>
<accession>A0A9Q0RB58</accession>
<dbReference type="GO" id="GO:0016020">
    <property type="term" value="C:membrane"/>
    <property type="evidence" value="ECO:0007669"/>
    <property type="project" value="UniProtKB-SubCell"/>
</dbReference>
<sequence length="245" mass="28430">MVLFLSSQIQKKKFSLILQNQQFQIQLCLEVTRKIKNTIENYFTKSSLANPTDEGFEAQTWKIGLFAGCAAAFFKTLFDTLVQNIQKYQKKNREYEAKSCCQISLEEVYPNFFESLIQVYKKGGFFNGLYKGFFSNFLTEAIFLSTFFALTEKVNSDIEKSNIRSFFSKQEFEGVKFLCGFIDGFIAKSITSPVEKFFEKETHKISEKQTFYKKFINLITASFSTGSNYAFKKITFENVQKLLEN</sequence>
<dbReference type="Proteomes" id="UP001149090">
    <property type="component" value="Unassembled WGS sequence"/>
</dbReference>
<keyword evidence="3" id="KW-0472">Membrane</keyword>
<protein>
    <submittedName>
        <fullName evidence="4">Carrier protein ymc2 -related</fullName>
    </submittedName>
</protein>
<dbReference type="EMBL" id="JAPDFW010000072">
    <property type="protein sequence ID" value="KAJ5073779.1"/>
    <property type="molecule type" value="Genomic_DNA"/>
</dbReference>
<keyword evidence="5" id="KW-1185">Reference proteome</keyword>
<evidence type="ECO:0000256" key="1">
    <source>
        <dbReference type="ARBA" id="ARBA00004141"/>
    </source>
</evidence>